<dbReference type="RefSeq" id="WP_166283933.1">
    <property type="nucleotide sequence ID" value="NZ_JAANNP010000033.1"/>
</dbReference>
<name>A0ABX0H0E0_9ACTN</name>
<keyword evidence="5" id="KW-1185">Reference proteome</keyword>
<evidence type="ECO:0000256" key="1">
    <source>
        <dbReference type="SAM" id="MobiDB-lite"/>
    </source>
</evidence>
<dbReference type="InterPro" id="IPR025326">
    <property type="entry name" value="DUF4232"/>
</dbReference>
<dbReference type="PROSITE" id="PS51257">
    <property type="entry name" value="PROKAR_LIPOPROTEIN"/>
    <property type="match status" value="1"/>
</dbReference>
<evidence type="ECO:0000313" key="5">
    <source>
        <dbReference type="Proteomes" id="UP000800981"/>
    </source>
</evidence>
<dbReference type="Proteomes" id="UP000800981">
    <property type="component" value="Unassembled WGS sequence"/>
</dbReference>
<evidence type="ECO:0000259" key="3">
    <source>
        <dbReference type="Pfam" id="PF14016"/>
    </source>
</evidence>
<protein>
    <submittedName>
        <fullName evidence="4">DUF4232 domain-containing protein</fullName>
    </submittedName>
</protein>
<sequence length="229" mass="22319">MRSVKALVLLGGLALALSGCSDDGTAAAPSSPAVSPTATTGAPTPTAPTTGGSPGAPAATPGGTTPAAGAGATAPTGTATPTGTAAATDGSRCRADEVTASLVPGSPGAGQRYAALVLRNESARECVVQGYGGAQLRDENGKALPTKLDRVGGPERAVVLQPGMSAQSQLHWGAVAGSGEPTTGDCAPAPFTLAVTPPDQREQVEVRWSLGPVCDGGRIEQQPYAPAAA</sequence>
<reference evidence="4 5" key="1">
    <citation type="submission" date="2020-03" db="EMBL/GenBank/DDBJ databases">
        <title>Two novel Motilibacter sp.</title>
        <authorList>
            <person name="Liu S."/>
        </authorList>
    </citation>
    <scope>NUCLEOTIDE SEQUENCE [LARGE SCALE GENOMIC DNA]</scope>
    <source>
        <strain evidence="4 5">E257</strain>
    </source>
</reference>
<evidence type="ECO:0000313" key="4">
    <source>
        <dbReference type="EMBL" id="NHC15489.1"/>
    </source>
</evidence>
<feature type="signal peptide" evidence="2">
    <location>
        <begin position="1"/>
        <end position="21"/>
    </location>
</feature>
<feature type="domain" description="DUF4232" evidence="3">
    <location>
        <begin position="93"/>
        <end position="223"/>
    </location>
</feature>
<feature type="compositionally biased region" description="Low complexity" evidence="1">
    <location>
        <begin position="22"/>
        <end position="88"/>
    </location>
</feature>
<accession>A0ABX0H0E0</accession>
<feature type="chain" id="PRO_5045735347" evidence="2">
    <location>
        <begin position="22"/>
        <end position="229"/>
    </location>
</feature>
<keyword evidence="2" id="KW-0732">Signal</keyword>
<organism evidence="4 5">
    <name type="scientific">Motilibacter deserti</name>
    <dbReference type="NCBI Taxonomy" id="2714956"/>
    <lineage>
        <taxon>Bacteria</taxon>
        <taxon>Bacillati</taxon>
        <taxon>Actinomycetota</taxon>
        <taxon>Actinomycetes</taxon>
        <taxon>Motilibacterales</taxon>
        <taxon>Motilibacteraceae</taxon>
        <taxon>Motilibacter</taxon>
    </lineage>
</organism>
<gene>
    <name evidence="4" type="ORF">G9H71_17050</name>
</gene>
<feature type="region of interest" description="Disordered" evidence="1">
    <location>
        <begin position="22"/>
        <end position="92"/>
    </location>
</feature>
<comment type="caution">
    <text evidence="4">The sequence shown here is derived from an EMBL/GenBank/DDBJ whole genome shotgun (WGS) entry which is preliminary data.</text>
</comment>
<evidence type="ECO:0000256" key="2">
    <source>
        <dbReference type="SAM" id="SignalP"/>
    </source>
</evidence>
<proteinExistence type="predicted"/>
<dbReference type="Pfam" id="PF14016">
    <property type="entry name" value="DUF4232"/>
    <property type="match status" value="1"/>
</dbReference>
<dbReference type="EMBL" id="JAANNP010000033">
    <property type="protein sequence ID" value="NHC15489.1"/>
    <property type="molecule type" value="Genomic_DNA"/>
</dbReference>